<proteinExistence type="predicted"/>
<gene>
    <name evidence="1" type="ORF">J2X07_003152</name>
</gene>
<name>A0ABU1U3Z6_9BACL</name>
<accession>A0ABU1U3Z6</accession>
<reference evidence="1 2" key="1">
    <citation type="submission" date="2023-07" db="EMBL/GenBank/DDBJ databases">
        <title>Sorghum-associated microbial communities from plants grown in Nebraska, USA.</title>
        <authorList>
            <person name="Schachtman D."/>
        </authorList>
    </citation>
    <scope>NUCLEOTIDE SEQUENCE [LARGE SCALE GENOMIC DNA]</scope>
    <source>
        <strain evidence="1 2">BE211</strain>
    </source>
</reference>
<evidence type="ECO:0008006" key="3">
    <source>
        <dbReference type="Google" id="ProtNLM"/>
    </source>
</evidence>
<dbReference type="Proteomes" id="UP001258181">
    <property type="component" value="Unassembled WGS sequence"/>
</dbReference>
<dbReference type="EMBL" id="JAVDWA010000006">
    <property type="protein sequence ID" value="MDR7074157.1"/>
    <property type="molecule type" value="Genomic_DNA"/>
</dbReference>
<sequence>MDVKKTYQILEGLLDYGEMPCIASLSFLEKMNLLELQQDRYLITNNWITYGNQFQSKKDHLFSILCFMNDYQKYLVEVTLLTALKMSEADDLGGMEVFVSSLPKFSGYAISVLAEIKEVNGFSISRLEKRINQQESQYQSFNRLIFDGSPHYLRIMFYLKHVQAYKQEKVIEDIDLGKKIDDQWQKGRKISTNLILSTLKVRPLYTLVPSILERKIEHPQFQHIFTYPWKLFVFLCCIVRENFEAQGVQAIRFQVVGNGVDVLLTASNHQEFRYGNFDEFAIEFCKVNQYLLFPNELRNLHTVFHNLVERKLITIVDDEYRLPTTIEDVIYHTRLYIPLIAESKQLRGRLEQWIDELREKR</sequence>
<keyword evidence="2" id="KW-1185">Reference proteome</keyword>
<evidence type="ECO:0000313" key="2">
    <source>
        <dbReference type="Proteomes" id="UP001258181"/>
    </source>
</evidence>
<organism evidence="1 2">
    <name type="scientific">Fictibacillus barbaricus</name>
    <dbReference type="NCBI Taxonomy" id="182136"/>
    <lineage>
        <taxon>Bacteria</taxon>
        <taxon>Bacillati</taxon>
        <taxon>Bacillota</taxon>
        <taxon>Bacilli</taxon>
        <taxon>Bacillales</taxon>
        <taxon>Fictibacillaceae</taxon>
        <taxon>Fictibacillus</taxon>
    </lineage>
</organism>
<evidence type="ECO:0000313" key="1">
    <source>
        <dbReference type="EMBL" id="MDR7074157.1"/>
    </source>
</evidence>
<dbReference type="RefSeq" id="WP_310260652.1">
    <property type="nucleotide sequence ID" value="NZ_JAVDWA010000006.1"/>
</dbReference>
<protein>
    <recommendedName>
        <fullName evidence="3">Mga helix-turn-helix domain-containing protein</fullName>
    </recommendedName>
</protein>
<comment type="caution">
    <text evidence="1">The sequence shown here is derived from an EMBL/GenBank/DDBJ whole genome shotgun (WGS) entry which is preliminary data.</text>
</comment>